<evidence type="ECO:0000313" key="2">
    <source>
        <dbReference type="EMBL" id="KKL23508.1"/>
    </source>
</evidence>
<proteinExistence type="predicted"/>
<accession>A0A0F9EHS9</accession>
<dbReference type="AlphaFoldDB" id="A0A0F9EHS9"/>
<protein>
    <recommendedName>
        <fullName evidence="1">ARG and Rhodanese-Phosphatase-superfamily-associated domain-containing protein</fullName>
    </recommendedName>
</protein>
<organism evidence="2">
    <name type="scientific">marine sediment metagenome</name>
    <dbReference type="NCBI Taxonomy" id="412755"/>
    <lineage>
        <taxon>unclassified sequences</taxon>
        <taxon>metagenomes</taxon>
        <taxon>ecological metagenomes</taxon>
    </lineage>
</organism>
<evidence type="ECO:0000259" key="1">
    <source>
        <dbReference type="Pfam" id="PF20208"/>
    </source>
</evidence>
<comment type="caution">
    <text evidence="2">The sequence shown here is derived from an EMBL/GenBank/DDBJ whole genome shotgun (WGS) entry which is preliminary data.</text>
</comment>
<dbReference type="Pfam" id="PF20208">
    <property type="entry name" value="ARPP-1"/>
    <property type="match status" value="1"/>
</dbReference>
<feature type="domain" description="ARG and Rhodanese-Phosphatase-superfamily-associated" evidence="1">
    <location>
        <begin position="8"/>
        <end position="108"/>
    </location>
</feature>
<sequence length="108" mass="11325">MAITLPALKIGNPLNYEALSVFPLFGENGGAGVPYSLSDEAIASDTVTVTEVSEGGSVPDLLVENRGNERVLFLEGEELVGAKQNRVLNLSLLVAAHSKTTLPVSCVE</sequence>
<reference evidence="2" key="1">
    <citation type="journal article" date="2015" name="Nature">
        <title>Complex archaea that bridge the gap between prokaryotes and eukaryotes.</title>
        <authorList>
            <person name="Spang A."/>
            <person name="Saw J.H."/>
            <person name="Jorgensen S.L."/>
            <person name="Zaremba-Niedzwiedzka K."/>
            <person name="Martijn J."/>
            <person name="Lind A.E."/>
            <person name="van Eijk R."/>
            <person name="Schleper C."/>
            <person name="Guy L."/>
            <person name="Ettema T.J."/>
        </authorList>
    </citation>
    <scope>NUCLEOTIDE SEQUENCE</scope>
</reference>
<dbReference type="EMBL" id="LAZR01036948">
    <property type="protein sequence ID" value="KKL23508.1"/>
    <property type="molecule type" value="Genomic_DNA"/>
</dbReference>
<dbReference type="InterPro" id="IPR046699">
    <property type="entry name" value="ARPP-1"/>
</dbReference>
<name>A0A0F9EHS9_9ZZZZ</name>
<gene>
    <name evidence="2" type="ORF">LCGC14_2424690</name>
</gene>